<evidence type="ECO:0000259" key="1">
    <source>
        <dbReference type="Pfam" id="PF10441"/>
    </source>
</evidence>
<dbReference type="Pfam" id="PF10441">
    <property type="entry name" value="Urb2"/>
    <property type="match status" value="1"/>
</dbReference>
<gene>
    <name evidence="2" type="ORF">INT46_009682</name>
</gene>
<dbReference type="GO" id="GO:0005730">
    <property type="term" value="C:nucleolus"/>
    <property type="evidence" value="ECO:0007669"/>
    <property type="project" value="TreeGrafter"/>
</dbReference>
<evidence type="ECO:0000313" key="2">
    <source>
        <dbReference type="EMBL" id="KAG2202245.1"/>
    </source>
</evidence>
<sequence>MSELTSEKIAKALKGAGLSSKQRIEKASEAWTNDAIFFPNKDDFLFDWICSAFAKPNMKKLDDCCLLQLPYWTLLIDLLQHYSEKARLDPKRSVPTVHTNLVLSVSTLLQQLDKNYLDRPQQRIEFYTVAHNCLKFLFSDIFALSYRPAFEHVSTSVDQILVTMTTQIDLCNKDNNNEQEENALRQLALTAQVLLKKYDSQLVLAANQKKIFSSIVDKSLVKFLGVRRRINLLSSAKDTADISQIITDIICHALFHADTVLEYTSVLKDVNAADNTTSGNVKQTNYVVKLFETLESMVNNTKDSEQMLDAVDITPTLFSAFLDAFRQKRNTSTSAMQDISRMAEFGIFVYLLKILSNIKESNVSVYLGSLCRLLKEFLQWNVYSARNDDIAKSQQVVLNEIADEIVNYLADTKRYDQALVLDVADTLLQIDLSLIESRIQILWPSMLNPETNAYESCLKFAKSVLNTYSASRQIDIFIADIIKNIGQIETDNVYTLLTKPMFTRDFLSEFSSLVTKAMPAAQALGIFSDLQLALISNVYKPKDKPASKKQKKITHVSTKSEAFLITIYFVEFTNALRLNQHQLRTFESSVMETFDSFVKPSINAWMNTKENVETTILPAMRIHSTLYTTFFESYTSKINENDQQWLANSYLKIFNENIKLNTLGSRIAAVTCANNMLQHVYYAALLQNTSTEQTSGLVNTVVDFVTQSEKKNVWFNNTEWNGSILDLNTQETVRLACWKLISDEWFESIARFVDSSRSEKIANIIFKSLTNDSNIETSVSAQNLSKTLLRSANFYEAKCFKDCSISTILDTIVQFFKTKLLKTTSGELSTIAAKMISTTDLGKSIAIDQKHMEKLSKAVQIKEDSMDQDISAVSTENMNKISTLLKLLLLFPNEYFEKNERPQTLYLATLVDIWSVTCADAEPLTRMKVSLMCRTLHIRFIGYFSVNSILGLDSNMLDWFVMSYQSWNSNNSEESINVLSSLESVTNELDLNILRKIILSVGAKIPEEHSVNYFKDTLNRRVEDLGQSPVLAKLINLLRAINLALGSRKAADIDLSNVVYAVDAVSKVSKYIITSLTRAKTTIATILDQVKSNPEQAPEIIQNKAVIFDNIKRIFHLTRLLQEYARIVGPTVDEAIKAEEISKTLIALASPFIQFLQSALLSGKAQNDIVLNMTTEFIAAFCSILSRYQQVDATKRVLAAIWFVYSLVYKTGDKESLSVLSNAFASWIQSLSKEQYAIVLQSFVEQAEEEAAKRQDVSKEQHHLVFLSLFSLLLSNCVDSEKSRLRKQIPTFVLKMSLIAGKTTSLKYLQQMLKMLIQLTGDQSYHFSDYDASIILSCLLQVAHPTAPERFRGQMSHDIAQSIFSDICSVLSNLVSHHKDQVVYMMPPFIAFVQSLLHCFKSTHVSLVSGTNTLSNRKRKHTNNNEVKENSKQYTGRTIPLIYEFTPLDDTSAQRFARILTTIPQKQHTQQKNAKSAQSLQKIIAKHTPSILIEYFTVQSNPTMSVVNPSTKSILTHALYDILDMCSESDRTFILNCLDNPGKALFKSFYTNWKDNHKYTGQ</sequence>
<organism evidence="2 3">
    <name type="scientific">Mucor plumbeus</name>
    <dbReference type="NCBI Taxonomy" id="97098"/>
    <lineage>
        <taxon>Eukaryota</taxon>
        <taxon>Fungi</taxon>
        <taxon>Fungi incertae sedis</taxon>
        <taxon>Mucoromycota</taxon>
        <taxon>Mucoromycotina</taxon>
        <taxon>Mucoromycetes</taxon>
        <taxon>Mucorales</taxon>
        <taxon>Mucorineae</taxon>
        <taxon>Mucoraceae</taxon>
        <taxon>Mucor</taxon>
    </lineage>
</organism>
<name>A0A8H7R2B1_9FUNG</name>
<comment type="caution">
    <text evidence="2">The sequence shown here is derived from an EMBL/GenBank/DDBJ whole genome shotgun (WGS) entry which is preliminary data.</text>
</comment>
<keyword evidence="3" id="KW-1185">Reference proteome</keyword>
<dbReference type="OrthoDB" id="160374at2759"/>
<evidence type="ECO:0000313" key="3">
    <source>
        <dbReference type="Proteomes" id="UP000650833"/>
    </source>
</evidence>
<dbReference type="EMBL" id="JAEPRC010000262">
    <property type="protein sequence ID" value="KAG2202245.1"/>
    <property type="molecule type" value="Genomic_DNA"/>
</dbReference>
<dbReference type="InterPro" id="IPR018849">
    <property type="entry name" value="Urb2/Npa2_C"/>
</dbReference>
<proteinExistence type="predicted"/>
<dbReference type="Proteomes" id="UP000650833">
    <property type="component" value="Unassembled WGS sequence"/>
</dbReference>
<dbReference type="GO" id="GO:0042254">
    <property type="term" value="P:ribosome biogenesis"/>
    <property type="evidence" value="ECO:0007669"/>
    <property type="project" value="TreeGrafter"/>
</dbReference>
<dbReference type="PANTHER" id="PTHR15682">
    <property type="entry name" value="UNHEALTHY RIBOSOME BIOGENESIS PROTEIN 2 HOMOLOG"/>
    <property type="match status" value="1"/>
</dbReference>
<protein>
    <recommendedName>
        <fullName evidence="1">Nucleolar 27S pre-rRNA processing Urb2/Npa2 C-terminal domain-containing protein</fullName>
    </recommendedName>
</protein>
<accession>A0A8H7R2B1</accession>
<feature type="domain" description="Nucleolar 27S pre-rRNA processing Urb2/Npa2 C-terminal" evidence="1">
    <location>
        <begin position="1311"/>
        <end position="1562"/>
    </location>
</feature>
<dbReference type="PANTHER" id="PTHR15682:SF2">
    <property type="entry name" value="UNHEALTHY RIBOSOME BIOGENESIS PROTEIN 2 HOMOLOG"/>
    <property type="match status" value="1"/>
</dbReference>
<dbReference type="InterPro" id="IPR052609">
    <property type="entry name" value="Ribosome_Biogenesis_Reg"/>
</dbReference>
<reference evidence="2" key="1">
    <citation type="submission" date="2020-12" db="EMBL/GenBank/DDBJ databases">
        <title>Metabolic potential, ecology and presence of endohyphal bacteria is reflected in genomic diversity of Mucoromycotina.</title>
        <authorList>
            <person name="Muszewska A."/>
            <person name="Okrasinska A."/>
            <person name="Steczkiewicz K."/>
            <person name="Drgas O."/>
            <person name="Orlowska M."/>
            <person name="Perlinska-Lenart U."/>
            <person name="Aleksandrzak-Piekarczyk T."/>
            <person name="Szatraj K."/>
            <person name="Zielenkiewicz U."/>
            <person name="Pilsyk S."/>
            <person name="Malc E."/>
            <person name="Mieczkowski P."/>
            <person name="Kruszewska J.S."/>
            <person name="Biernat P."/>
            <person name="Pawlowska J."/>
        </authorList>
    </citation>
    <scope>NUCLEOTIDE SEQUENCE</scope>
    <source>
        <strain evidence="2">CBS 226.32</strain>
    </source>
</reference>